<evidence type="ECO:0000313" key="1">
    <source>
        <dbReference type="EMBL" id="CAL5220313.1"/>
    </source>
</evidence>
<dbReference type="EMBL" id="CAXHTA020000003">
    <property type="protein sequence ID" value="CAL5220313.1"/>
    <property type="molecule type" value="Genomic_DNA"/>
</dbReference>
<sequence length="91" mass="9845">MPTDLSQLAYKAEAPQSAVHAFAAIMPMGSAPMISYGVAKAAQDTLLKQPLAFRVLPVTVSQAWELRLAELLIIEAPELMLLQGPHNENAF</sequence>
<organism evidence="1 2">
    <name type="scientific">Coccomyxa viridis</name>
    <dbReference type="NCBI Taxonomy" id="1274662"/>
    <lineage>
        <taxon>Eukaryota</taxon>
        <taxon>Viridiplantae</taxon>
        <taxon>Chlorophyta</taxon>
        <taxon>core chlorophytes</taxon>
        <taxon>Trebouxiophyceae</taxon>
        <taxon>Trebouxiophyceae incertae sedis</taxon>
        <taxon>Coccomyxaceae</taxon>
        <taxon>Coccomyxa</taxon>
    </lineage>
</organism>
<proteinExistence type="predicted"/>
<comment type="caution">
    <text evidence="1">The sequence shown here is derived from an EMBL/GenBank/DDBJ whole genome shotgun (WGS) entry which is preliminary data.</text>
</comment>
<evidence type="ECO:0000313" key="2">
    <source>
        <dbReference type="Proteomes" id="UP001497392"/>
    </source>
</evidence>
<dbReference type="Proteomes" id="UP001497392">
    <property type="component" value="Unassembled WGS sequence"/>
</dbReference>
<gene>
    <name evidence="1" type="primary">g2302</name>
    <name evidence="1" type="ORF">VP750_LOCUS1972</name>
</gene>
<protein>
    <submittedName>
        <fullName evidence="1">G2302 protein</fullName>
    </submittedName>
</protein>
<reference evidence="1 2" key="1">
    <citation type="submission" date="2024-06" db="EMBL/GenBank/DDBJ databases">
        <authorList>
            <person name="Kraege A."/>
            <person name="Thomma B."/>
        </authorList>
    </citation>
    <scope>NUCLEOTIDE SEQUENCE [LARGE SCALE GENOMIC DNA]</scope>
</reference>
<keyword evidence="2" id="KW-1185">Reference proteome</keyword>
<accession>A0ABP1FK25</accession>
<name>A0ABP1FK25_9CHLO</name>